<feature type="domain" description="SLH" evidence="2">
    <location>
        <begin position="189"/>
        <end position="252"/>
    </location>
</feature>
<feature type="domain" description="SLH" evidence="2">
    <location>
        <begin position="129"/>
        <end position="188"/>
    </location>
</feature>
<keyword evidence="1" id="KW-0677">Repeat</keyword>
<evidence type="ECO:0000259" key="2">
    <source>
        <dbReference type="PROSITE" id="PS51272"/>
    </source>
</evidence>
<name>A0A9D1G6S9_9FIRM</name>
<evidence type="ECO:0000256" key="1">
    <source>
        <dbReference type="ARBA" id="ARBA00022737"/>
    </source>
</evidence>
<evidence type="ECO:0000313" key="4">
    <source>
        <dbReference type="Proteomes" id="UP000886876"/>
    </source>
</evidence>
<dbReference type="EMBL" id="DVJS01000263">
    <property type="protein sequence ID" value="HIS98403.1"/>
    <property type="molecule type" value="Genomic_DNA"/>
</dbReference>
<dbReference type="PANTHER" id="PTHR43308:SF5">
    <property type="entry name" value="S-LAYER PROTEIN _ PEPTIDOGLYCAN ENDO-BETA-N-ACETYLGLUCOSAMINIDASE"/>
    <property type="match status" value="1"/>
</dbReference>
<proteinExistence type="predicted"/>
<dbReference type="InterPro" id="IPR051465">
    <property type="entry name" value="Cell_Envelope_Struct_Comp"/>
</dbReference>
<dbReference type="Gene3D" id="2.60.40.680">
    <property type="match status" value="1"/>
</dbReference>
<organism evidence="3 4">
    <name type="scientific">Candidatus Scatomorpha pullistercoris</name>
    <dbReference type="NCBI Taxonomy" id="2840929"/>
    <lineage>
        <taxon>Bacteria</taxon>
        <taxon>Bacillati</taxon>
        <taxon>Bacillota</taxon>
        <taxon>Clostridia</taxon>
        <taxon>Eubacteriales</taxon>
        <taxon>Candidatus Scatomorpha</taxon>
    </lineage>
</organism>
<dbReference type="Proteomes" id="UP000886876">
    <property type="component" value="Unassembled WGS sequence"/>
</dbReference>
<reference evidence="3" key="1">
    <citation type="submission" date="2020-10" db="EMBL/GenBank/DDBJ databases">
        <authorList>
            <person name="Gilroy R."/>
        </authorList>
    </citation>
    <scope>NUCLEOTIDE SEQUENCE</scope>
    <source>
        <strain evidence="3">ChiHecec3B27-6122</strain>
    </source>
</reference>
<reference evidence="3" key="2">
    <citation type="journal article" date="2021" name="PeerJ">
        <title>Extensive microbial diversity within the chicken gut microbiome revealed by metagenomics and culture.</title>
        <authorList>
            <person name="Gilroy R."/>
            <person name="Ravi A."/>
            <person name="Getino M."/>
            <person name="Pursley I."/>
            <person name="Horton D.L."/>
            <person name="Alikhan N.F."/>
            <person name="Baker D."/>
            <person name="Gharbi K."/>
            <person name="Hall N."/>
            <person name="Watson M."/>
            <person name="Adriaenssens E.M."/>
            <person name="Foster-Nyarko E."/>
            <person name="Jarju S."/>
            <person name="Secka A."/>
            <person name="Antonio M."/>
            <person name="Oren A."/>
            <person name="Chaudhuri R.R."/>
            <person name="La Ragione R."/>
            <person name="Hildebrand F."/>
            <person name="Pallen M.J."/>
        </authorList>
    </citation>
    <scope>NUCLEOTIDE SEQUENCE</scope>
    <source>
        <strain evidence="3">ChiHecec3B27-6122</strain>
    </source>
</reference>
<evidence type="ECO:0000313" key="3">
    <source>
        <dbReference type="EMBL" id="HIS98403.1"/>
    </source>
</evidence>
<feature type="domain" description="SLH" evidence="2">
    <location>
        <begin position="255"/>
        <end position="313"/>
    </location>
</feature>
<comment type="caution">
    <text evidence="3">The sequence shown here is derived from an EMBL/GenBank/DDBJ whole genome shotgun (WGS) entry which is preliminary data.</text>
</comment>
<sequence length="313" mass="34250">MEVEPGEVFDYVVSIRGSTGIAAFLVSIEYDMSVFTCLGKPKAEALCSEGTLSSSREDGRIDVLWYDSKDMCGSGAAFSVRLAASEDAEPGCYEIKVSVSKPDTVNEELSVVPSAAEGGSVEVLDTAPPAQSFPDVGEWHWAFEYVERLYRLGVVDGLDGGGFGPELSLKRAELVKLLMCLMGEPQQTSGQVFEDVEPGDWYFGYVNRAAQLGIVTGVSETRFEPERAVTRQELCAMIDRALCVCGFELEQYIPTASFTDSEEIEGYARPAVERLSRAGLIEGYEDGSFRPEDSATRAEAAKLLYCIWEMCMK</sequence>
<dbReference type="AlphaFoldDB" id="A0A9D1G6S9"/>
<dbReference type="PANTHER" id="PTHR43308">
    <property type="entry name" value="OUTER MEMBRANE PROTEIN ALPHA-RELATED"/>
    <property type="match status" value="1"/>
</dbReference>
<protein>
    <submittedName>
        <fullName evidence="3">S-layer homology domain-containing protein</fullName>
    </submittedName>
</protein>
<dbReference type="Pfam" id="PF00395">
    <property type="entry name" value="SLH"/>
    <property type="match status" value="3"/>
</dbReference>
<accession>A0A9D1G6S9</accession>
<dbReference type="InterPro" id="IPR001119">
    <property type="entry name" value="SLH_dom"/>
</dbReference>
<dbReference type="PROSITE" id="PS51272">
    <property type="entry name" value="SLH"/>
    <property type="match status" value="3"/>
</dbReference>
<gene>
    <name evidence="3" type="ORF">IAD42_10545</name>
</gene>